<organism evidence="2 3">
    <name type="scientific">Chengkuizengella axinellae</name>
    <dbReference type="NCBI Taxonomy" id="3064388"/>
    <lineage>
        <taxon>Bacteria</taxon>
        <taxon>Bacillati</taxon>
        <taxon>Bacillota</taxon>
        <taxon>Bacilli</taxon>
        <taxon>Bacillales</taxon>
        <taxon>Paenibacillaceae</taxon>
        <taxon>Chengkuizengella</taxon>
    </lineage>
</organism>
<feature type="transmembrane region" description="Helical" evidence="1">
    <location>
        <begin position="281"/>
        <end position="305"/>
    </location>
</feature>
<dbReference type="SUPFAM" id="SSF81442">
    <property type="entry name" value="Cytochrome c oxidase subunit I-like"/>
    <property type="match status" value="1"/>
</dbReference>
<feature type="transmembrane region" description="Helical" evidence="1">
    <location>
        <begin position="368"/>
        <end position="388"/>
    </location>
</feature>
<feature type="transmembrane region" description="Helical" evidence="1">
    <location>
        <begin position="222"/>
        <end position="241"/>
    </location>
</feature>
<sequence>MNPSLNTETKTNIALPLSFILFSLAAFITSQFILLKNGDMIVQGIFRIPEVWMAAHLLLLGWVMMVAMGAMYQLVPVVFLTPIWSEKFGFIQFSISAIGIVGFSLSLAYYIEIAMFTAGLTVLGIVMFLFQMWKTIKKQASKNILTVFVGTALLCLLLTISLGILLVANLVLNNEIMNHFALLKTHILLGLAGWFTLLIFGFSYKMVPMFSLSHGYTMKRSIYVYGTYVAGLLFGIISFWIDNEIFLKLSFSLLFLGFSFFVIHIREILKKRLKKKLDRAFMFSLVAIIFGWILHLMVMLNVLFFDLSMSFIGIFTYLYIFNWIIFSIMGYLYKIVPFLWWTYRYSEKVGKADVPVLKDMVNDKLGVLLFYSFSISVWGVALAILYSSQAGFNLFQGILTILSIVYGAAIINVLRQYK</sequence>
<keyword evidence="1" id="KW-0812">Transmembrane</keyword>
<feature type="transmembrane region" description="Helical" evidence="1">
    <location>
        <begin position="311"/>
        <end position="333"/>
    </location>
</feature>
<reference evidence="2 3" key="1">
    <citation type="submission" date="2023-08" db="EMBL/GenBank/DDBJ databases">
        <authorList>
            <person name="Park J.-S."/>
        </authorList>
    </citation>
    <scope>NUCLEOTIDE SEQUENCE [LARGE SCALE GENOMIC DNA]</scope>
    <source>
        <strain evidence="2 3">2205SS18-9</strain>
    </source>
</reference>
<dbReference type="InterPro" id="IPR036927">
    <property type="entry name" value="Cyt_c_oxase-like_su1_sf"/>
</dbReference>
<feature type="transmembrane region" description="Helical" evidence="1">
    <location>
        <begin position="180"/>
        <end position="202"/>
    </location>
</feature>
<gene>
    <name evidence="2" type="ORF">Q5Y73_02785</name>
</gene>
<feature type="transmembrane region" description="Helical" evidence="1">
    <location>
        <begin position="247"/>
        <end position="269"/>
    </location>
</feature>
<evidence type="ECO:0000313" key="2">
    <source>
        <dbReference type="EMBL" id="MDP5273020.1"/>
    </source>
</evidence>
<keyword evidence="1" id="KW-1133">Transmembrane helix</keyword>
<feature type="transmembrane region" description="Helical" evidence="1">
    <location>
        <begin position="145"/>
        <end position="168"/>
    </location>
</feature>
<feature type="transmembrane region" description="Helical" evidence="1">
    <location>
        <begin position="113"/>
        <end position="133"/>
    </location>
</feature>
<dbReference type="EMBL" id="JAVAMP010000001">
    <property type="protein sequence ID" value="MDP5273020.1"/>
    <property type="molecule type" value="Genomic_DNA"/>
</dbReference>
<evidence type="ECO:0000256" key="1">
    <source>
        <dbReference type="SAM" id="Phobius"/>
    </source>
</evidence>
<protein>
    <recommendedName>
        <fullName evidence="4">Permease</fullName>
    </recommendedName>
</protein>
<dbReference type="Gene3D" id="1.20.210.10">
    <property type="entry name" value="Cytochrome c oxidase-like, subunit I domain"/>
    <property type="match status" value="1"/>
</dbReference>
<keyword evidence="1" id="KW-0472">Membrane</keyword>
<accession>A0ABT9IUJ9</accession>
<name>A0ABT9IUJ9_9BACL</name>
<proteinExistence type="predicted"/>
<feature type="transmembrane region" description="Helical" evidence="1">
    <location>
        <begin position="88"/>
        <end position="107"/>
    </location>
</feature>
<feature type="transmembrane region" description="Helical" evidence="1">
    <location>
        <begin position="394"/>
        <end position="414"/>
    </location>
</feature>
<evidence type="ECO:0008006" key="4">
    <source>
        <dbReference type="Google" id="ProtNLM"/>
    </source>
</evidence>
<feature type="transmembrane region" description="Helical" evidence="1">
    <location>
        <begin position="54"/>
        <end position="81"/>
    </location>
</feature>
<comment type="caution">
    <text evidence="2">The sequence shown here is derived from an EMBL/GenBank/DDBJ whole genome shotgun (WGS) entry which is preliminary data.</text>
</comment>
<dbReference type="RefSeq" id="WP_305990313.1">
    <property type="nucleotide sequence ID" value="NZ_JAVAMP010000001.1"/>
</dbReference>
<keyword evidence="3" id="KW-1185">Reference proteome</keyword>
<dbReference type="Proteomes" id="UP001231941">
    <property type="component" value="Unassembled WGS sequence"/>
</dbReference>
<feature type="transmembrane region" description="Helical" evidence="1">
    <location>
        <begin position="12"/>
        <end position="34"/>
    </location>
</feature>
<evidence type="ECO:0000313" key="3">
    <source>
        <dbReference type="Proteomes" id="UP001231941"/>
    </source>
</evidence>